<reference evidence="5" key="2">
    <citation type="submission" date="2020-08" db="EMBL/GenBank/DDBJ databases">
        <title>Plant Genome Project.</title>
        <authorList>
            <person name="Zhang R.-G."/>
        </authorList>
    </citation>
    <scope>NUCLEOTIDE SEQUENCE</scope>
    <source>
        <strain evidence="5">Huo1</strain>
        <tissue evidence="5">Leaf</tissue>
    </source>
</reference>
<dbReference type="Gene3D" id="3.40.50.300">
    <property type="entry name" value="P-loop containing nucleotide triphosphate hydrolases"/>
    <property type="match status" value="1"/>
</dbReference>
<dbReference type="GO" id="GO:0043596">
    <property type="term" value="C:nuclear replication fork"/>
    <property type="evidence" value="ECO:0007669"/>
    <property type="project" value="TreeGrafter"/>
</dbReference>
<dbReference type="GO" id="GO:0016787">
    <property type="term" value="F:hydrolase activity"/>
    <property type="evidence" value="ECO:0007669"/>
    <property type="project" value="UniProtKB-KW"/>
</dbReference>
<dbReference type="GO" id="GO:0031297">
    <property type="term" value="P:replication fork processing"/>
    <property type="evidence" value="ECO:0007669"/>
    <property type="project" value="TreeGrafter"/>
</dbReference>
<evidence type="ECO:0000256" key="1">
    <source>
        <dbReference type="ARBA" id="ARBA00022801"/>
    </source>
</evidence>
<dbReference type="PROSITE" id="PS51194">
    <property type="entry name" value="HELICASE_CTER"/>
    <property type="match status" value="1"/>
</dbReference>
<proteinExistence type="predicted"/>
<dbReference type="InterPro" id="IPR049730">
    <property type="entry name" value="SNF2/RAD54-like_C"/>
</dbReference>
<dbReference type="GO" id="GO:0004520">
    <property type="term" value="F:DNA endonuclease activity"/>
    <property type="evidence" value="ECO:0007669"/>
    <property type="project" value="TreeGrafter"/>
</dbReference>
<dbReference type="PANTHER" id="PTHR45766">
    <property type="entry name" value="DNA ANNEALING HELICASE AND ENDONUCLEASE ZRANB3 FAMILY MEMBER"/>
    <property type="match status" value="1"/>
</dbReference>
<dbReference type="Pfam" id="PF00271">
    <property type="entry name" value="Helicase_C"/>
    <property type="match status" value="1"/>
</dbReference>
<dbReference type="CDD" id="cd18793">
    <property type="entry name" value="SF2_C_SNF"/>
    <property type="match status" value="1"/>
</dbReference>
<evidence type="ECO:0000259" key="4">
    <source>
        <dbReference type="PROSITE" id="PS51194"/>
    </source>
</evidence>
<dbReference type="Gene3D" id="3.40.50.10810">
    <property type="entry name" value="Tandem AAA-ATPase domain"/>
    <property type="match status" value="1"/>
</dbReference>
<keyword evidence="1" id="KW-0378">Hydrolase</keyword>
<dbReference type="EMBL" id="PNBA02000020">
    <property type="protein sequence ID" value="KAG6390030.1"/>
    <property type="molecule type" value="Genomic_DNA"/>
</dbReference>
<dbReference type="AlphaFoldDB" id="A0A8X8W7X1"/>
<dbReference type="GO" id="GO:0003676">
    <property type="term" value="F:nucleic acid binding"/>
    <property type="evidence" value="ECO:0007669"/>
    <property type="project" value="InterPro"/>
</dbReference>
<keyword evidence="6" id="KW-1185">Reference proteome</keyword>
<dbReference type="GO" id="GO:0005524">
    <property type="term" value="F:ATP binding"/>
    <property type="evidence" value="ECO:0007669"/>
    <property type="project" value="InterPro"/>
</dbReference>
<feature type="region of interest" description="Disordered" evidence="2">
    <location>
        <begin position="1"/>
        <end position="20"/>
    </location>
</feature>
<dbReference type="Pfam" id="PF01844">
    <property type="entry name" value="HNH"/>
    <property type="match status" value="1"/>
</dbReference>
<dbReference type="SUPFAM" id="SSF52540">
    <property type="entry name" value="P-loop containing nucleoside triphosphate hydrolases"/>
    <property type="match status" value="3"/>
</dbReference>
<dbReference type="PANTHER" id="PTHR45766:SF5">
    <property type="entry name" value="SNF2 DOMAIN-CONTAINING PROTEIN _ HELICASE DOMAIN-CONTAINING PROTEIN _ HNH ENDONUCLEASE DOMAIN-CONTAINING PROTEIN"/>
    <property type="match status" value="1"/>
</dbReference>
<evidence type="ECO:0000259" key="3">
    <source>
        <dbReference type="PROSITE" id="PS51192"/>
    </source>
</evidence>
<reference evidence="5" key="1">
    <citation type="submission" date="2018-01" db="EMBL/GenBank/DDBJ databases">
        <authorList>
            <person name="Mao J.F."/>
        </authorList>
    </citation>
    <scope>NUCLEOTIDE SEQUENCE</scope>
    <source>
        <strain evidence="5">Huo1</strain>
        <tissue evidence="5">Leaf</tissue>
    </source>
</reference>
<dbReference type="InterPro" id="IPR003615">
    <property type="entry name" value="HNH_nuc"/>
</dbReference>
<organism evidence="5">
    <name type="scientific">Salvia splendens</name>
    <name type="common">Scarlet sage</name>
    <dbReference type="NCBI Taxonomy" id="180675"/>
    <lineage>
        <taxon>Eukaryota</taxon>
        <taxon>Viridiplantae</taxon>
        <taxon>Streptophyta</taxon>
        <taxon>Embryophyta</taxon>
        <taxon>Tracheophyta</taxon>
        <taxon>Spermatophyta</taxon>
        <taxon>Magnoliopsida</taxon>
        <taxon>eudicotyledons</taxon>
        <taxon>Gunneridae</taxon>
        <taxon>Pentapetalae</taxon>
        <taxon>asterids</taxon>
        <taxon>lamiids</taxon>
        <taxon>Lamiales</taxon>
        <taxon>Lamiaceae</taxon>
        <taxon>Nepetoideae</taxon>
        <taxon>Mentheae</taxon>
        <taxon>Salviinae</taxon>
        <taxon>Salvia</taxon>
        <taxon>Salvia subgen. Calosphace</taxon>
        <taxon>core Calosphace</taxon>
    </lineage>
</organism>
<sequence length="1264" mass="142665">MENREENQVTEEQRRRAEANRAAALAKRKAILSLAEQPSHGWDLSKCRKLSPETSIHVAKPPLASKSIAPPEILHVRVEICAPDSFSVSPVAVEGLAFPGEDAAFEKLADFLSNVTLSHYTQNTGGGRGCVYRLYDYHSVLKSLKSRKDIVCEEIPWCTFNVVEKFSHSFISGRWTPCRPEHFPDEKVDELISELPKAFLKALLPFQVDGVRFGLRRGGRCLIADEMGLGKTLQMLELTEVAHQRCQSPTGIGNDVGHAIAIAACFRKEGSILVVCPAILRYSWAEELERWFPFCLPSDIHLVFRGPDNPARLTKLPRIVVISYTMLRRLRSSMLEQDWVTLIVDESHHLHCSKQSSEKDERASTFLVIVARKDLSISRSLLELYKLCLMWLRRSSISFFSLELPLCQAANANTGLHFFLGDNRPFDIFHQINMLWPGLLGKGKYDFAKTYCSLKKIQGRQGIVFKDFSRGTRLEELNILLKQSVMIRRLKEHVLLQLPPKRRQIIKLVLSKSDINSAMVALGLEDVDTTAESDAENAPIPISDDDPDCDMKKKLSKKLSALGLAKLPGFFEWLSFHPIMLEKDGEEIRQESSSSHKMIIFAYHHKVLDYVQAFLCEKAMQFVRIDCTVTGVDRQAAIQSFQSSKEVKIALIGIRAGSTGLNLTSADTVVFVELPTNPADIQQVPSYFCFFKFLVLKLQIIIKLHPLYLDSTRSVVEACDAFTFFKHLKAEDRAHRHGQKRVVNVYIFCAKDTSDELQWQQLNRSLLRVSSTVNGKRHAIREIEVEGVSSLESTRSTTENIKQSIVFQNACVEHEPDLPKASSDMHVELDNSCVELHESEIALNGDGRVNEVEYGVKADIQRSSLRFEVSQHTGRIHLYSCTSETQCRPSPLFKSFRQEEVECHSLADENEKPSGESVDDNSIYMEALMSFINEWKELRPIERRRLINKPLQLPLSCELCYLNESLNHETGGLLRGGSSRRKTPLDEIGNSLPSNAAWRNVSLCSGQGQKTKTYTQAWSDLDEPLCKLCQNPCMGNDAKLPQFFEDLFCGLGCFEEYRSRTSNRFLRQGLFQIEHGICTNCHIDCHRLVKHLRVLSVEKREAYIKNVAPNIASHKKMLAKLVQDPSEGNAWHADHIIPVYKGGGECKLENLRTLCIACHADVTSAQCAERRIARKKAKKQLKVTMSDLINSEKRTDILKKCEQSRSDTVDDDLLIHIPGSAYSGPNINGPNEQNQQPEVVGQSSTEHILPGSGDGRRVVHCKKS</sequence>
<dbReference type="GO" id="GO:0008270">
    <property type="term" value="F:zinc ion binding"/>
    <property type="evidence" value="ECO:0007669"/>
    <property type="project" value="InterPro"/>
</dbReference>
<dbReference type="CDD" id="cd00085">
    <property type="entry name" value="HNHc"/>
    <property type="match status" value="1"/>
</dbReference>
<evidence type="ECO:0000256" key="2">
    <source>
        <dbReference type="SAM" id="MobiDB-lite"/>
    </source>
</evidence>
<dbReference type="InterPro" id="IPR000330">
    <property type="entry name" value="SNF2_N"/>
</dbReference>
<dbReference type="InterPro" id="IPR027417">
    <property type="entry name" value="P-loop_NTPase"/>
</dbReference>
<protein>
    <recommendedName>
        <fullName evidence="7">DNA annealing helicase and endonuclease ZRANB3</fullName>
    </recommendedName>
</protein>
<dbReference type="InterPro" id="IPR014001">
    <property type="entry name" value="Helicase_ATP-bd"/>
</dbReference>
<accession>A0A8X8W7X1</accession>
<feature type="compositionally biased region" description="Polar residues" evidence="2">
    <location>
        <begin position="1223"/>
        <end position="1246"/>
    </location>
</feature>
<evidence type="ECO:0000313" key="5">
    <source>
        <dbReference type="EMBL" id="KAG6390030.1"/>
    </source>
</evidence>
<evidence type="ECO:0008006" key="7">
    <source>
        <dbReference type="Google" id="ProtNLM"/>
    </source>
</evidence>
<dbReference type="InterPro" id="IPR038718">
    <property type="entry name" value="SNF2-like_sf"/>
</dbReference>
<gene>
    <name evidence="5" type="ORF">SASPL_151508</name>
</gene>
<evidence type="ECO:0000313" key="6">
    <source>
        <dbReference type="Proteomes" id="UP000298416"/>
    </source>
</evidence>
<dbReference type="Gene3D" id="1.10.30.50">
    <property type="match status" value="1"/>
</dbReference>
<dbReference type="Proteomes" id="UP000298416">
    <property type="component" value="Unassembled WGS sequence"/>
</dbReference>
<feature type="compositionally biased region" description="Basic and acidic residues" evidence="2">
    <location>
        <begin position="1"/>
        <end position="19"/>
    </location>
</feature>
<dbReference type="Pfam" id="PF00176">
    <property type="entry name" value="SNF2-rel_dom"/>
    <property type="match status" value="1"/>
</dbReference>
<name>A0A8X8W7X1_SALSN</name>
<dbReference type="InterPro" id="IPR001650">
    <property type="entry name" value="Helicase_C-like"/>
</dbReference>
<comment type="caution">
    <text evidence="5">The sequence shown here is derived from an EMBL/GenBank/DDBJ whole genome shotgun (WGS) entry which is preliminary data.</text>
</comment>
<feature type="region of interest" description="Disordered" evidence="2">
    <location>
        <begin position="1220"/>
        <end position="1264"/>
    </location>
</feature>
<dbReference type="InterPro" id="IPR002711">
    <property type="entry name" value="HNH"/>
</dbReference>
<feature type="domain" description="Helicase ATP-binding" evidence="3">
    <location>
        <begin position="212"/>
        <end position="382"/>
    </location>
</feature>
<dbReference type="GO" id="GO:0006281">
    <property type="term" value="P:DNA repair"/>
    <property type="evidence" value="ECO:0007669"/>
    <property type="project" value="TreeGrafter"/>
</dbReference>
<feature type="domain" description="Helicase C-terminal" evidence="4">
    <location>
        <begin position="580"/>
        <end position="789"/>
    </location>
</feature>
<dbReference type="SMART" id="SM00487">
    <property type="entry name" value="DEXDc"/>
    <property type="match status" value="1"/>
</dbReference>
<dbReference type="PROSITE" id="PS51192">
    <property type="entry name" value="HELICASE_ATP_BIND_1"/>
    <property type="match status" value="1"/>
</dbReference>
<dbReference type="SMART" id="SM00490">
    <property type="entry name" value="HELICc"/>
    <property type="match status" value="1"/>
</dbReference>